<evidence type="ECO:0000313" key="2">
    <source>
        <dbReference type="Proteomes" id="UP001150538"/>
    </source>
</evidence>
<dbReference type="Proteomes" id="UP001150538">
    <property type="component" value="Unassembled WGS sequence"/>
</dbReference>
<comment type="caution">
    <text evidence="1">The sequence shown here is derived from an EMBL/GenBank/DDBJ whole genome shotgun (WGS) entry which is preliminary data.</text>
</comment>
<protein>
    <submittedName>
        <fullName evidence="1">Uncharacterized protein</fullName>
    </submittedName>
</protein>
<dbReference type="EMBL" id="JANBPU010000298">
    <property type="protein sequence ID" value="KAJ1912958.1"/>
    <property type="molecule type" value="Genomic_DNA"/>
</dbReference>
<proteinExistence type="predicted"/>
<accession>A0A9W8DQ57</accession>
<organism evidence="1 2">
    <name type="scientific">Mycoemilia scoparia</name>
    <dbReference type="NCBI Taxonomy" id="417184"/>
    <lineage>
        <taxon>Eukaryota</taxon>
        <taxon>Fungi</taxon>
        <taxon>Fungi incertae sedis</taxon>
        <taxon>Zoopagomycota</taxon>
        <taxon>Kickxellomycotina</taxon>
        <taxon>Kickxellomycetes</taxon>
        <taxon>Kickxellales</taxon>
        <taxon>Kickxellaceae</taxon>
        <taxon>Mycoemilia</taxon>
    </lineage>
</organism>
<name>A0A9W8DQ57_9FUNG</name>
<evidence type="ECO:0000313" key="1">
    <source>
        <dbReference type="EMBL" id="KAJ1912958.1"/>
    </source>
</evidence>
<dbReference type="AlphaFoldDB" id="A0A9W8DQ57"/>
<reference evidence="1" key="1">
    <citation type="submission" date="2022-07" db="EMBL/GenBank/DDBJ databases">
        <title>Phylogenomic reconstructions and comparative analyses of Kickxellomycotina fungi.</title>
        <authorList>
            <person name="Reynolds N.K."/>
            <person name="Stajich J.E."/>
            <person name="Barry K."/>
            <person name="Grigoriev I.V."/>
            <person name="Crous P."/>
            <person name="Smith M.E."/>
        </authorList>
    </citation>
    <scope>NUCLEOTIDE SEQUENCE</scope>
    <source>
        <strain evidence="1">NBRC 100468</strain>
    </source>
</reference>
<gene>
    <name evidence="1" type="ORF">H4219_005405</name>
</gene>
<keyword evidence="2" id="KW-1185">Reference proteome</keyword>
<sequence>MHNILDQVPPIPYIPFATAVTPFTMSLQSTGLHDAVKDIFEEHLETINWVIECDEDDQFNIDYLFKPPACVAVSYEERRAEVAWWYNEYIESLSPENRTNNSWFGLVGYLFETFLPEYMDSIKANATYYTNRYKRYVKARSNDKAGLDQIISFAPNQAVFQFGLLCRMVTDHYCNSNSNNNAAVITGEQFADILIQVVKFAFTAASYVSICDLALKRYKNCNIDGCKALMEKILVDPNVGELASFSYVPKDVNEN</sequence>